<reference evidence="2 4" key="2">
    <citation type="submission" date="2016-10" db="EMBL/GenBank/DDBJ databases">
        <authorList>
            <person name="Varghese N."/>
            <person name="Submissions S."/>
        </authorList>
    </citation>
    <scope>NUCLEOTIDE SEQUENCE [LARGE SCALE GENOMIC DNA]</scope>
    <source>
        <strain evidence="2 4">CBMB27</strain>
    </source>
</reference>
<name>A0AAE8L6Y1_9HYPH</name>
<organism evidence="2 4">
    <name type="scientific">Methylobacterium phyllosphaerae</name>
    <dbReference type="NCBI Taxonomy" id="418223"/>
    <lineage>
        <taxon>Bacteria</taxon>
        <taxon>Pseudomonadati</taxon>
        <taxon>Pseudomonadota</taxon>
        <taxon>Alphaproteobacteria</taxon>
        <taxon>Hyphomicrobiales</taxon>
        <taxon>Methylobacteriaceae</taxon>
        <taxon>Methylobacterium</taxon>
    </lineage>
</organism>
<evidence type="ECO:0000313" key="2">
    <source>
        <dbReference type="EMBL" id="SFH01974.1"/>
    </source>
</evidence>
<accession>A0AAE8L6Y1</accession>
<evidence type="ECO:0000313" key="3">
    <source>
        <dbReference type="Proteomes" id="UP000185487"/>
    </source>
</evidence>
<dbReference type="AlphaFoldDB" id="A0AAE8L6Y1"/>
<sequence length="92" mass="10445">MAEKPPFRTGDALLHKPSGETWVCAWADPETGYLSWLGWPPGEAKISDFELAKAASDDEHRQWLRDLKRSGRRDFSRALRLYGDPDADEVAE</sequence>
<keyword evidence="3" id="KW-1185">Reference proteome</keyword>
<dbReference type="KEGG" id="mphy:MCBMB27_02603"/>
<dbReference type="RefSeq" id="WP_075380544.1">
    <property type="nucleotide sequence ID" value="NZ_CP015367.1"/>
</dbReference>
<dbReference type="EMBL" id="CP015367">
    <property type="protein sequence ID" value="APT31894.1"/>
    <property type="molecule type" value="Genomic_DNA"/>
</dbReference>
<dbReference type="Proteomes" id="UP000199140">
    <property type="component" value="Unassembled WGS sequence"/>
</dbReference>
<proteinExistence type="predicted"/>
<gene>
    <name evidence="1" type="ORF">MCBMB27_02603</name>
    <name evidence="2" type="ORF">SAMN05192567_11264</name>
</gene>
<evidence type="ECO:0000313" key="4">
    <source>
        <dbReference type="Proteomes" id="UP000199140"/>
    </source>
</evidence>
<reference evidence="1 3" key="1">
    <citation type="submission" date="2016-04" db="EMBL/GenBank/DDBJ databases">
        <title>Complete genome sequencing and analysis of CBMB27, Methylobacterium phyllosphaerae isolated from leaf tissues of rice (Oryza sativa L.).</title>
        <authorList>
            <person name="Lee Y."/>
            <person name="Hwangbo K."/>
            <person name="Chung H."/>
            <person name="Yoo J."/>
            <person name="Kim K.Y."/>
            <person name="Sa T.M."/>
            <person name="Um Y."/>
            <person name="Madhaiyan M."/>
        </authorList>
    </citation>
    <scope>NUCLEOTIDE SEQUENCE [LARGE SCALE GENOMIC DNA]</scope>
    <source>
        <strain evidence="1 3">CBMB27</strain>
    </source>
</reference>
<protein>
    <submittedName>
        <fullName evidence="2">Uncharacterized protein</fullName>
    </submittedName>
</protein>
<evidence type="ECO:0000313" key="1">
    <source>
        <dbReference type="EMBL" id="APT31894.1"/>
    </source>
</evidence>
<dbReference type="Proteomes" id="UP000185487">
    <property type="component" value="Chromosome"/>
</dbReference>
<dbReference type="EMBL" id="FOPK01000012">
    <property type="protein sequence ID" value="SFH01974.1"/>
    <property type="molecule type" value="Genomic_DNA"/>
</dbReference>